<dbReference type="RefSeq" id="WP_186938287.1">
    <property type="nucleotide sequence ID" value="NZ_JACOOA010000002.1"/>
</dbReference>
<dbReference type="Proteomes" id="UP000622448">
    <property type="component" value="Unassembled WGS sequence"/>
</dbReference>
<organism evidence="1 2">
    <name type="scientific">Eggerthella hominis</name>
    <dbReference type="NCBI Taxonomy" id="2763043"/>
    <lineage>
        <taxon>Bacteria</taxon>
        <taxon>Bacillati</taxon>
        <taxon>Actinomycetota</taxon>
        <taxon>Coriobacteriia</taxon>
        <taxon>Eggerthellales</taxon>
        <taxon>Eggerthellaceae</taxon>
        <taxon>Eggerthella</taxon>
    </lineage>
</organism>
<keyword evidence="2" id="KW-1185">Reference proteome</keyword>
<sequence>MPETRPWDAADHLTSPEDVAAYLSEALQDGDPGYFQHALGVVARSEGMSALAVSTGLNRENLYRTLSDDSNPRFQTIVRILDGLGLVLDVKPAPRSAQASSRTHAAYL</sequence>
<gene>
    <name evidence="1" type="ORF">H8S61_05775</name>
</gene>
<dbReference type="InterPro" id="IPR014057">
    <property type="entry name" value="HI1420"/>
</dbReference>
<name>A0ABR7BQ02_9ACTN</name>
<protein>
    <submittedName>
        <fullName evidence="1">Addiction module antidote protein</fullName>
    </submittedName>
</protein>
<comment type="caution">
    <text evidence="1">The sequence shown here is derived from an EMBL/GenBank/DDBJ whole genome shotgun (WGS) entry which is preliminary data.</text>
</comment>
<accession>A0ABR7BQ02</accession>
<dbReference type="SUPFAM" id="SSF47413">
    <property type="entry name" value="lambda repressor-like DNA-binding domains"/>
    <property type="match status" value="1"/>
</dbReference>
<evidence type="ECO:0000313" key="1">
    <source>
        <dbReference type="EMBL" id="MBC5583700.1"/>
    </source>
</evidence>
<proteinExistence type="predicted"/>
<reference evidence="1 2" key="1">
    <citation type="submission" date="2020-08" db="EMBL/GenBank/DDBJ databases">
        <title>Genome public.</title>
        <authorList>
            <person name="Liu C."/>
            <person name="Sun Q."/>
        </authorList>
    </citation>
    <scope>NUCLEOTIDE SEQUENCE [LARGE SCALE GENOMIC DNA]</scope>
    <source>
        <strain evidence="1 2">NSJ-70</strain>
    </source>
</reference>
<dbReference type="InterPro" id="IPR010982">
    <property type="entry name" value="Lambda_DNA-bd_dom_sf"/>
</dbReference>
<dbReference type="EMBL" id="JACOOA010000002">
    <property type="protein sequence ID" value="MBC5583700.1"/>
    <property type="molecule type" value="Genomic_DNA"/>
</dbReference>
<dbReference type="NCBIfam" id="TIGR02684">
    <property type="entry name" value="dnstrm_HI1420"/>
    <property type="match status" value="1"/>
</dbReference>
<dbReference type="PANTHER" id="PTHR40275:SF1">
    <property type="entry name" value="SSL7038 PROTEIN"/>
    <property type="match status" value="1"/>
</dbReference>
<dbReference type="Pfam" id="PF21716">
    <property type="entry name" value="dnstrm_HI1420"/>
    <property type="match status" value="1"/>
</dbReference>
<dbReference type="PANTHER" id="PTHR40275">
    <property type="entry name" value="SSL7038 PROTEIN"/>
    <property type="match status" value="1"/>
</dbReference>
<evidence type="ECO:0000313" key="2">
    <source>
        <dbReference type="Proteomes" id="UP000622448"/>
    </source>
</evidence>